<dbReference type="InterPro" id="IPR050524">
    <property type="entry name" value="APC_YAT"/>
</dbReference>
<feature type="transmembrane region" description="Helical" evidence="7">
    <location>
        <begin position="374"/>
        <end position="398"/>
    </location>
</feature>
<name>A0A1I4G3X6_9LACT</name>
<dbReference type="InterPro" id="IPR004841">
    <property type="entry name" value="AA-permease/SLC12A_dom"/>
</dbReference>
<dbReference type="PANTHER" id="PTHR43341">
    <property type="entry name" value="AMINO ACID PERMEASE"/>
    <property type="match status" value="1"/>
</dbReference>
<feature type="transmembrane region" description="Helical" evidence="7">
    <location>
        <begin position="249"/>
        <end position="270"/>
    </location>
</feature>
<dbReference type="PANTHER" id="PTHR43341:SF1">
    <property type="entry name" value="GENERAL AMINO-ACID PERMEASE GAP1"/>
    <property type="match status" value="1"/>
</dbReference>
<evidence type="ECO:0000256" key="3">
    <source>
        <dbReference type="ARBA" id="ARBA00022692"/>
    </source>
</evidence>
<dbReference type="PIRSF" id="PIRSF006060">
    <property type="entry name" value="AA_transporter"/>
    <property type="match status" value="1"/>
</dbReference>
<keyword evidence="5 7" id="KW-1133">Transmembrane helix</keyword>
<feature type="transmembrane region" description="Helical" evidence="7">
    <location>
        <begin position="169"/>
        <end position="188"/>
    </location>
</feature>
<organism evidence="9 10">
    <name type="scientific">Lactococcus garvieae</name>
    <dbReference type="NCBI Taxonomy" id="1363"/>
    <lineage>
        <taxon>Bacteria</taxon>
        <taxon>Bacillati</taxon>
        <taxon>Bacillota</taxon>
        <taxon>Bacilli</taxon>
        <taxon>Lactobacillales</taxon>
        <taxon>Streptococcaceae</taxon>
        <taxon>Lactococcus</taxon>
    </lineage>
</organism>
<proteinExistence type="predicted"/>
<feature type="transmembrane region" description="Helical" evidence="7">
    <location>
        <begin position="418"/>
        <end position="435"/>
    </location>
</feature>
<evidence type="ECO:0000256" key="7">
    <source>
        <dbReference type="SAM" id="Phobius"/>
    </source>
</evidence>
<dbReference type="FunFam" id="1.20.1740.10:FF:000001">
    <property type="entry name" value="Amino acid permease"/>
    <property type="match status" value="1"/>
</dbReference>
<feature type="transmembrane region" description="Helical" evidence="7">
    <location>
        <begin position="290"/>
        <end position="312"/>
    </location>
</feature>
<feature type="transmembrane region" description="Helical" evidence="7">
    <location>
        <begin position="447"/>
        <end position="467"/>
    </location>
</feature>
<evidence type="ECO:0000313" key="10">
    <source>
        <dbReference type="Proteomes" id="UP000181969"/>
    </source>
</evidence>
<feature type="transmembrane region" description="Helical" evidence="7">
    <location>
        <begin position="54"/>
        <end position="71"/>
    </location>
</feature>
<keyword evidence="3 7" id="KW-0812">Transmembrane</keyword>
<sequence length="487" mass="52932">MNEEVVEKEKNMKNENQVKRNLKQRHITMIALGGTIGTGLFLTSGATISQAGPFGAVLAYIFVGIMVYFVMTSLGEMATYLPTSGSFTDYGARFVDPAFGFALGWNYWINGAITIAVDLTTAGLITQFWFPQVPSWIFSGVATVLIFAINIMAVRAFGETEYWLSIIKLITIIVFLAVGVLTIIGIFGNHIDVVGNLTAGNHGFNGGVTGFVGVLLIAGFSFQGTELLGVTAGESENPEKSIPKAMNSIFWRILLFYIFTIIVIAAIINYKDPRLLNPDSTAVMSPFTIVFKNIGLAVAASLMNAVILTSVISSANSVMYASTRILYSLGKKEGAPRQFSKIAKNGIPINALLATTAVCVVAFLTGIFGTQIYLLLVDLSSLTGFIAWLGISISHIRFRRAFLAQGGDLSSLPYQAKWFPFGPILSLIMTAMIVVNLDPAMLFSSHWGEGLAMYAAIPLFLALYFGYKWKYNTKLVPLKAVDLSREK</sequence>
<accession>A0A1I4G3X6</accession>
<gene>
    <name evidence="9" type="ORF">SAMN05216438_10338</name>
</gene>
<evidence type="ECO:0000256" key="4">
    <source>
        <dbReference type="ARBA" id="ARBA00022970"/>
    </source>
</evidence>
<evidence type="ECO:0000313" key="9">
    <source>
        <dbReference type="EMBL" id="SFL24479.1"/>
    </source>
</evidence>
<dbReference type="GO" id="GO:0016020">
    <property type="term" value="C:membrane"/>
    <property type="evidence" value="ECO:0007669"/>
    <property type="project" value="UniProtKB-SubCell"/>
</dbReference>
<comment type="subcellular location">
    <subcellularLocation>
        <location evidence="1">Membrane</location>
        <topology evidence="1">Multi-pass membrane protein</topology>
    </subcellularLocation>
</comment>
<dbReference type="AlphaFoldDB" id="A0A1I4G3X6"/>
<feature type="domain" description="Amino acid permease/ SLC12A" evidence="8">
    <location>
        <begin position="26"/>
        <end position="474"/>
    </location>
</feature>
<dbReference type="Proteomes" id="UP000181969">
    <property type="component" value="Unassembled WGS sequence"/>
</dbReference>
<feature type="transmembrane region" description="Helical" evidence="7">
    <location>
        <begin position="136"/>
        <end position="157"/>
    </location>
</feature>
<feature type="transmembrane region" description="Helical" evidence="7">
    <location>
        <begin position="208"/>
        <end position="228"/>
    </location>
</feature>
<protein>
    <submittedName>
        <fullName evidence="9">Lysine:proton symporter, AAT family</fullName>
    </submittedName>
</protein>
<evidence type="ECO:0000259" key="8">
    <source>
        <dbReference type="Pfam" id="PF00324"/>
    </source>
</evidence>
<feature type="transmembrane region" description="Helical" evidence="7">
    <location>
        <begin position="27"/>
        <end position="48"/>
    </location>
</feature>
<evidence type="ECO:0000256" key="6">
    <source>
        <dbReference type="ARBA" id="ARBA00023136"/>
    </source>
</evidence>
<keyword evidence="6 7" id="KW-0472">Membrane</keyword>
<feature type="transmembrane region" description="Helical" evidence="7">
    <location>
        <begin position="347"/>
        <end position="368"/>
    </location>
</feature>
<dbReference type="EMBL" id="FOTJ01000003">
    <property type="protein sequence ID" value="SFL24479.1"/>
    <property type="molecule type" value="Genomic_DNA"/>
</dbReference>
<evidence type="ECO:0000256" key="1">
    <source>
        <dbReference type="ARBA" id="ARBA00004141"/>
    </source>
</evidence>
<dbReference type="GO" id="GO:0015171">
    <property type="term" value="F:amino acid transmembrane transporter activity"/>
    <property type="evidence" value="ECO:0007669"/>
    <property type="project" value="TreeGrafter"/>
</dbReference>
<dbReference type="PROSITE" id="PS00218">
    <property type="entry name" value="AMINO_ACID_PERMEASE_1"/>
    <property type="match status" value="1"/>
</dbReference>
<keyword evidence="4" id="KW-0029">Amino-acid transport</keyword>
<dbReference type="Pfam" id="PF00324">
    <property type="entry name" value="AA_permease"/>
    <property type="match status" value="1"/>
</dbReference>
<evidence type="ECO:0000256" key="2">
    <source>
        <dbReference type="ARBA" id="ARBA00022448"/>
    </source>
</evidence>
<keyword evidence="2" id="KW-0813">Transport</keyword>
<evidence type="ECO:0000256" key="5">
    <source>
        <dbReference type="ARBA" id="ARBA00022989"/>
    </source>
</evidence>
<reference evidence="9 10" key="1">
    <citation type="submission" date="2016-10" db="EMBL/GenBank/DDBJ databases">
        <authorList>
            <person name="de Groot N.N."/>
        </authorList>
    </citation>
    <scope>NUCLEOTIDE SEQUENCE [LARGE SCALE GENOMIC DNA]</scope>
    <source>
        <strain evidence="9 10">M79</strain>
    </source>
</reference>
<dbReference type="Gene3D" id="1.20.1740.10">
    <property type="entry name" value="Amino acid/polyamine transporter I"/>
    <property type="match status" value="1"/>
</dbReference>
<dbReference type="InterPro" id="IPR004840">
    <property type="entry name" value="Amino_acid_permease_CS"/>
</dbReference>